<dbReference type="OrthoDB" id="3212786at2"/>
<organism evidence="1 2">
    <name type="scientific">Frankia casuarinae (strain DSM 45818 / CECT 9043 / HFP020203 / CcI3)</name>
    <dbReference type="NCBI Taxonomy" id="106370"/>
    <lineage>
        <taxon>Bacteria</taxon>
        <taxon>Bacillati</taxon>
        <taxon>Actinomycetota</taxon>
        <taxon>Actinomycetes</taxon>
        <taxon>Frankiales</taxon>
        <taxon>Frankiaceae</taxon>
        <taxon>Frankia</taxon>
    </lineage>
</organism>
<dbReference type="eggNOG" id="ENOG5033YFY">
    <property type="taxonomic scope" value="Bacteria"/>
</dbReference>
<reference evidence="1 2" key="1">
    <citation type="journal article" date="2007" name="Genome Res.">
        <title>Genome characteristics of facultatively symbiotic Frankia sp. strains reflect host range and host plant biogeography.</title>
        <authorList>
            <person name="Normand P."/>
            <person name="Lapierre P."/>
            <person name="Tisa L.S."/>
            <person name="Gogarten J.P."/>
            <person name="Alloisio N."/>
            <person name="Bagnarol E."/>
            <person name="Bassi C.A."/>
            <person name="Berry A.M."/>
            <person name="Bickhart D.M."/>
            <person name="Choisne N."/>
            <person name="Couloux A."/>
            <person name="Cournoyer B."/>
            <person name="Cruveiller S."/>
            <person name="Daubin V."/>
            <person name="Demange N."/>
            <person name="Francino M.P."/>
            <person name="Goltsman E."/>
            <person name="Huang Y."/>
            <person name="Kopp O.R."/>
            <person name="Labarre L."/>
            <person name="Lapidus A."/>
            <person name="Lavire C."/>
            <person name="Marechal J."/>
            <person name="Martinez M."/>
            <person name="Mastronunzio J.E."/>
            <person name="Mullin B.C."/>
            <person name="Niemann J."/>
            <person name="Pujic P."/>
            <person name="Rawnsley T."/>
            <person name="Rouy Z."/>
            <person name="Schenowitz C."/>
            <person name="Sellstedt A."/>
            <person name="Tavares F."/>
            <person name="Tomkins J.P."/>
            <person name="Vallenet D."/>
            <person name="Valverde C."/>
            <person name="Wall L.G."/>
            <person name="Wang Y."/>
            <person name="Medigue C."/>
            <person name="Benson D.R."/>
        </authorList>
    </citation>
    <scope>NUCLEOTIDE SEQUENCE [LARGE SCALE GENOMIC DNA]</scope>
    <source>
        <strain evidence="2">DSM 45818 / CECT 9043 / CcI3</strain>
    </source>
</reference>
<sequence>MNTDTWTLVEDITSRVQHAVRGGDYPAILGLHGTQNLVLTDRPYLISWATALAFEIRAAAHAQSNATHRWVFAVPQVWYEDGDLIEARPLFTAPVQPDEQEAITWMSCDDTDGIDYGRVPFTRRPGGEPVFDDPEYFTSPVRPLQRTPGAALHRLLTAGIPDLASHLPAHP</sequence>
<dbReference type="RefSeq" id="WP_011437107.1">
    <property type="nucleotide sequence ID" value="NC_007777.1"/>
</dbReference>
<dbReference type="KEGG" id="fra:Francci3_2716"/>
<dbReference type="EMBL" id="CP000249">
    <property type="protein sequence ID" value="ABD12077.1"/>
    <property type="molecule type" value="Genomic_DNA"/>
</dbReference>
<name>Q2J9G5_FRACC</name>
<evidence type="ECO:0000313" key="2">
    <source>
        <dbReference type="Proteomes" id="UP000001937"/>
    </source>
</evidence>
<dbReference type="PhylomeDB" id="Q2J9G5"/>
<accession>Q2J9G5</accession>
<keyword evidence="2" id="KW-1185">Reference proteome</keyword>
<dbReference type="HOGENOM" id="CLU_1576181_0_0_11"/>
<dbReference type="Proteomes" id="UP000001937">
    <property type="component" value="Chromosome"/>
</dbReference>
<proteinExistence type="predicted"/>
<evidence type="ECO:0000313" key="1">
    <source>
        <dbReference type="EMBL" id="ABD12077.1"/>
    </source>
</evidence>
<gene>
    <name evidence="1" type="ordered locus">Francci3_2716</name>
</gene>
<dbReference type="AlphaFoldDB" id="Q2J9G5"/>
<protein>
    <submittedName>
        <fullName evidence="1">Uncharacterized protein</fullName>
    </submittedName>
</protein>